<accession>A0A9R1TI63</accession>
<evidence type="ECO:0000313" key="11">
    <source>
        <dbReference type="Proteomes" id="UP000694866"/>
    </source>
</evidence>
<evidence type="ECO:0000256" key="5">
    <source>
        <dbReference type="ARBA" id="ARBA00022989"/>
    </source>
</evidence>
<feature type="transmembrane region" description="Helical" evidence="9">
    <location>
        <begin position="235"/>
        <end position="257"/>
    </location>
</feature>
<dbReference type="OrthoDB" id="6617147at2759"/>
<evidence type="ECO:0000313" key="13">
    <source>
        <dbReference type="RefSeq" id="XP_011309816.1"/>
    </source>
</evidence>
<dbReference type="GO" id="GO:0005549">
    <property type="term" value="F:odorant binding"/>
    <property type="evidence" value="ECO:0007669"/>
    <property type="project" value="InterPro"/>
</dbReference>
<comment type="subcellular location">
    <subcellularLocation>
        <location evidence="9">Cell membrane</location>
        <topology evidence="9">Multi-pass membrane protein</topology>
    </subcellularLocation>
    <subcellularLocation>
        <location evidence="1">Membrane</location>
        <topology evidence="1">Multi-pass membrane protein</topology>
    </subcellularLocation>
</comment>
<comment type="similarity">
    <text evidence="9">Belongs to the insect chemoreceptor superfamily. Heteromeric odorant receptor channel (TC 1.A.69) family.</text>
</comment>
<evidence type="ECO:0000256" key="1">
    <source>
        <dbReference type="ARBA" id="ARBA00004141"/>
    </source>
</evidence>
<evidence type="ECO:0000313" key="10">
    <source>
        <dbReference type="EMBL" id="JAG72190.1"/>
    </source>
</evidence>
<reference evidence="12 13" key="2">
    <citation type="submission" date="2025-04" db="UniProtKB">
        <authorList>
            <consortium name="RefSeq"/>
        </authorList>
    </citation>
    <scope>IDENTIFICATION</scope>
    <source>
        <strain evidence="12 13">USDA-PBARC FA_bdor</strain>
        <tissue evidence="12 13">Whole organism</tissue>
    </source>
</reference>
<keyword evidence="3 9" id="KW-0812">Transmembrane</keyword>
<dbReference type="GO" id="GO:0007165">
    <property type="term" value="P:signal transduction"/>
    <property type="evidence" value="ECO:0007669"/>
    <property type="project" value="UniProtKB-KW"/>
</dbReference>
<dbReference type="AlphaFoldDB" id="A0A0C9PMR5"/>
<name>A0A0C9PMR5_9HYME</name>
<protein>
    <recommendedName>
        <fullName evidence="9">Odorant receptor</fullName>
    </recommendedName>
</protein>
<evidence type="ECO:0000256" key="2">
    <source>
        <dbReference type="ARBA" id="ARBA00022606"/>
    </source>
</evidence>
<keyword evidence="4 9" id="KW-0552">Olfaction</keyword>
<comment type="caution">
    <text evidence="9">Lacks conserved residue(s) required for the propagation of feature annotation.</text>
</comment>
<feature type="transmembrane region" description="Helical" evidence="9">
    <location>
        <begin position="81"/>
        <end position="106"/>
    </location>
</feature>
<feature type="transmembrane region" description="Helical" evidence="9">
    <location>
        <begin position="169"/>
        <end position="187"/>
    </location>
</feature>
<feature type="transmembrane region" description="Helical" evidence="9">
    <location>
        <begin position="340"/>
        <end position="360"/>
    </location>
</feature>
<evidence type="ECO:0000313" key="12">
    <source>
        <dbReference type="RefSeq" id="XP_011309815.1"/>
    </source>
</evidence>
<keyword evidence="11" id="KW-1185">Reference proteome</keyword>
<dbReference type="EMBL" id="GBYB01002423">
    <property type="protein sequence ID" value="JAG72190.1"/>
    <property type="molecule type" value="Transcribed_RNA"/>
</dbReference>
<dbReference type="PANTHER" id="PTHR21137">
    <property type="entry name" value="ODORANT RECEPTOR"/>
    <property type="match status" value="1"/>
</dbReference>
<dbReference type="GeneID" id="105270515"/>
<keyword evidence="6 9" id="KW-0472">Membrane</keyword>
<dbReference type="PANTHER" id="PTHR21137:SF26">
    <property type="entry name" value="ODORANT RECEPTOR 10A-RELATED"/>
    <property type="match status" value="1"/>
</dbReference>
<keyword evidence="7 9" id="KW-0675">Receptor</keyword>
<evidence type="ECO:0000256" key="3">
    <source>
        <dbReference type="ARBA" id="ARBA00022692"/>
    </source>
</evidence>
<proteinExistence type="inferred from homology"/>
<feature type="transmembrane region" description="Helical" evidence="9">
    <location>
        <begin position="316"/>
        <end position="334"/>
    </location>
</feature>
<evidence type="ECO:0000256" key="8">
    <source>
        <dbReference type="ARBA" id="ARBA00023224"/>
    </source>
</evidence>
<keyword evidence="5 9" id="KW-1133">Transmembrane helix</keyword>
<dbReference type="InterPro" id="IPR004117">
    <property type="entry name" value="7tm6_olfct_rcpt"/>
</dbReference>
<dbReference type="Proteomes" id="UP000694866">
    <property type="component" value="Unplaced"/>
</dbReference>
<organism evidence="10">
    <name type="scientific">Fopius arisanus</name>
    <dbReference type="NCBI Taxonomy" id="64838"/>
    <lineage>
        <taxon>Eukaryota</taxon>
        <taxon>Metazoa</taxon>
        <taxon>Ecdysozoa</taxon>
        <taxon>Arthropoda</taxon>
        <taxon>Hexapoda</taxon>
        <taxon>Insecta</taxon>
        <taxon>Pterygota</taxon>
        <taxon>Neoptera</taxon>
        <taxon>Endopterygota</taxon>
        <taxon>Hymenoptera</taxon>
        <taxon>Apocrita</taxon>
        <taxon>Ichneumonoidea</taxon>
        <taxon>Braconidae</taxon>
        <taxon>Opiinae</taxon>
        <taxon>Fopius</taxon>
    </lineage>
</organism>
<dbReference type="RefSeq" id="XP_011309815.1">
    <property type="nucleotide sequence ID" value="XM_011311513.1"/>
</dbReference>
<accession>A0A0C9PMR5</accession>
<dbReference type="GO" id="GO:0004984">
    <property type="term" value="F:olfactory receptor activity"/>
    <property type="evidence" value="ECO:0007669"/>
    <property type="project" value="InterPro"/>
</dbReference>
<evidence type="ECO:0000256" key="6">
    <source>
        <dbReference type="ARBA" id="ARBA00023136"/>
    </source>
</evidence>
<keyword evidence="8 9" id="KW-0807">Transducer</keyword>
<dbReference type="KEGG" id="fas:105270515"/>
<gene>
    <name evidence="10" type="primary">Or10a_2</name>
    <name evidence="12 13" type="synonym">LOC105270515</name>
    <name evidence="10" type="ORF">g.12667</name>
</gene>
<sequence length="437" mass="50483">MDWSNCEWTIEIFTNQGEKRYRVVETIKSVQHESFIRSIMIERSLNVNEEFLDSAQDVINILYPILKFGGLWPLDPPGFRYLFFLVPYIITKLFGFIDLINVFGNLELTIENIAEETLVIVTVSRIFWVRFSPLLPSLINTVSDGMRAENFDSDEERQLYLEYNVTTKMVVKFVIAMGMAGTIAYHVRPLIFRMIASFQGETNISYVLPYRAHLFFDYQHLGFYSLVYLLQSITIFIHFFVTATIGLLFMLCFHCCGELSALQHKIKTIDFDEQLMTHNLPRPDHVFKDFLQRHMKIIEIAKNIDKASQVVLLEELATMTIILALSSYCAMLNVTNAEVFLSFSMWCTSTLSIIYAYCYIGEALMTESFNVQQAYYASRWYDFSQEYKRSLAICMIGSSRPLILSGGGFYTYSKFSFTAILKSAAAYLSMLRNLAEP</sequence>
<evidence type="ECO:0000256" key="4">
    <source>
        <dbReference type="ARBA" id="ARBA00022725"/>
    </source>
</evidence>
<accession>A0A9R1TIV9</accession>
<keyword evidence="2 9" id="KW-0716">Sensory transduction</keyword>
<dbReference type="Pfam" id="PF02949">
    <property type="entry name" value="7tm_6"/>
    <property type="match status" value="1"/>
</dbReference>
<dbReference type="RefSeq" id="XP_011309816.1">
    <property type="nucleotide sequence ID" value="XM_011311514.1"/>
</dbReference>
<reference evidence="10" key="1">
    <citation type="submission" date="2015-01" db="EMBL/GenBank/DDBJ databases">
        <title>Transcriptome Assembly of Fopius arisanus.</title>
        <authorList>
            <person name="Geib S."/>
        </authorList>
    </citation>
    <scope>NUCLEOTIDE SEQUENCE</scope>
</reference>
<dbReference type="GO" id="GO:0005886">
    <property type="term" value="C:plasma membrane"/>
    <property type="evidence" value="ECO:0007669"/>
    <property type="project" value="UniProtKB-SubCell"/>
</dbReference>
<evidence type="ECO:0000256" key="7">
    <source>
        <dbReference type="ARBA" id="ARBA00023170"/>
    </source>
</evidence>
<evidence type="ECO:0000256" key="9">
    <source>
        <dbReference type="RuleBase" id="RU351113"/>
    </source>
</evidence>